<organism evidence="2">
    <name type="scientific">Amphimedon queenslandica</name>
    <name type="common">Sponge</name>
    <dbReference type="NCBI Taxonomy" id="400682"/>
    <lineage>
        <taxon>Eukaryota</taxon>
        <taxon>Metazoa</taxon>
        <taxon>Porifera</taxon>
        <taxon>Demospongiae</taxon>
        <taxon>Heteroscleromorpha</taxon>
        <taxon>Haplosclerida</taxon>
        <taxon>Niphatidae</taxon>
        <taxon>Amphimedon</taxon>
    </lineage>
</organism>
<sequence>MESHHLLGGHHHHGHHGHHGHHHGHHGHFGPPPVIDIHSCNCQLNWSLTTTDIDNATGTECELDYCFDVHIDSTAIICAITVLVIKAKIQD</sequence>
<proteinExistence type="predicted"/>
<protein>
    <submittedName>
        <fullName evidence="2">Uncharacterized protein</fullName>
    </submittedName>
</protein>
<evidence type="ECO:0000256" key="1">
    <source>
        <dbReference type="SAM" id="MobiDB-lite"/>
    </source>
</evidence>
<dbReference type="AlphaFoldDB" id="A0A1X7U314"/>
<name>A0A1X7U314_AMPQE</name>
<feature type="compositionally biased region" description="Basic residues" evidence="1">
    <location>
        <begin position="7"/>
        <end position="28"/>
    </location>
</feature>
<accession>A0A1X7U314</accession>
<feature type="region of interest" description="Disordered" evidence="1">
    <location>
        <begin position="1"/>
        <end position="28"/>
    </location>
</feature>
<dbReference type="EnsemblMetazoa" id="Aqu2.1.21826_001">
    <property type="protein sequence ID" value="Aqu2.1.21826_001"/>
    <property type="gene ID" value="Aqu2.1.21826"/>
</dbReference>
<dbReference type="InParanoid" id="A0A1X7U314"/>
<reference evidence="2" key="1">
    <citation type="submission" date="2017-05" db="UniProtKB">
        <authorList>
            <consortium name="EnsemblMetazoa"/>
        </authorList>
    </citation>
    <scope>IDENTIFICATION</scope>
</reference>
<evidence type="ECO:0000313" key="2">
    <source>
        <dbReference type="EnsemblMetazoa" id="Aqu2.1.21826_001"/>
    </source>
</evidence>